<reference evidence="1" key="1">
    <citation type="submission" date="2014-11" db="EMBL/GenBank/DDBJ databases">
        <authorList>
            <person name="Amaro Gonzalez C."/>
        </authorList>
    </citation>
    <scope>NUCLEOTIDE SEQUENCE</scope>
</reference>
<proteinExistence type="predicted"/>
<reference evidence="1" key="2">
    <citation type="journal article" date="2015" name="Fish Shellfish Immunol.">
        <title>Early steps in the European eel (Anguilla anguilla)-Vibrio vulnificus interaction in the gills: Role of the RtxA13 toxin.</title>
        <authorList>
            <person name="Callol A."/>
            <person name="Pajuelo D."/>
            <person name="Ebbesson L."/>
            <person name="Teles M."/>
            <person name="MacKenzie S."/>
            <person name="Amaro C."/>
        </authorList>
    </citation>
    <scope>NUCLEOTIDE SEQUENCE</scope>
</reference>
<evidence type="ECO:0000313" key="1">
    <source>
        <dbReference type="EMBL" id="JAH41754.1"/>
    </source>
</evidence>
<accession>A0A0E9SK71</accession>
<organism evidence="1">
    <name type="scientific">Anguilla anguilla</name>
    <name type="common">European freshwater eel</name>
    <name type="synonym">Muraena anguilla</name>
    <dbReference type="NCBI Taxonomy" id="7936"/>
    <lineage>
        <taxon>Eukaryota</taxon>
        <taxon>Metazoa</taxon>
        <taxon>Chordata</taxon>
        <taxon>Craniata</taxon>
        <taxon>Vertebrata</taxon>
        <taxon>Euteleostomi</taxon>
        <taxon>Actinopterygii</taxon>
        <taxon>Neopterygii</taxon>
        <taxon>Teleostei</taxon>
        <taxon>Anguilliformes</taxon>
        <taxon>Anguillidae</taxon>
        <taxon>Anguilla</taxon>
    </lineage>
</organism>
<dbReference type="EMBL" id="GBXM01066823">
    <property type="protein sequence ID" value="JAH41754.1"/>
    <property type="molecule type" value="Transcribed_RNA"/>
</dbReference>
<protein>
    <submittedName>
        <fullName evidence="1">Uncharacterized protein</fullName>
    </submittedName>
</protein>
<sequence length="20" mass="2401">MTCLKVILFWALYHTAAKYQ</sequence>
<dbReference type="AlphaFoldDB" id="A0A0E9SK71"/>
<name>A0A0E9SK71_ANGAN</name>